<comment type="caution">
    <text evidence="2">The sequence shown here is derived from an EMBL/GenBank/DDBJ whole genome shotgun (WGS) entry which is preliminary data.</text>
</comment>
<feature type="domain" description="Thioredoxin-like fold" evidence="1">
    <location>
        <begin position="7"/>
        <end position="82"/>
    </location>
</feature>
<dbReference type="Gene3D" id="3.40.30.10">
    <property type="entry name" value="Glutaredoxin"/>
    <property type="match status" value="1"/>
</dbReference>
<dbReference type="EMBL" id="MHQD01000024">
    <property type="protein sequence ID" value="OGZ96006.1"/>
    <property type="molecule type" value="Genomic_DNA"/>
</dbReference>
<organism evidence="2 3">
    <name type="scientific">Candidatus Sungbacteria bacterium RIFCSPHIGHO2_01_FULL_50_25</name>
    <dbReference type="NCBI Taxonomy" id="1802265"/>
    <lineage>
        <taxon>Bacteria</taxon>
        <taxon>Candidatus Sungiibacteriota</taxon>
    </lineage>
</organism>
<evidence type="ECO:0000259" key="1">
    <source>
        <dbReference type="Pfam" id="PF13192"/>
    </source>
</evidence>
<gene>
    <name evidence="2" type="ORF">A2847_00055</name>
</gene>
<evidence type="ECO:0000313" key="3">
    <source>
        <dbReference type="Proteomes" id="UP000178574"/>
    </source>
</evidence>
<sequence>MKSVVLEVLTSPGCVHCHAFLEFWKTVQKDWPNVAMKETGITTPEGQEIAGRHMIFASPGIIINGELWASGGFDRERFIKKLAEASK</sequence>
<dbReference type="Proteomes" id="UP000178574">
    <property type="component" value="Unassembled WGS sequence"/>
</dbReference>
<name>A0A1G2K9A7_9BACT</name>
<dbReference type="InterPro" id="IPR012336">
    <property type="entry name" value="Thioredoxin-like_fold"/>
</dbReference>
<reference evidence="2 3" key="1">
    <citation type="journal article" date="2016" name="Nat. Commun.">
        <title>Thousands of microbial genomes shed light on interconnected biogeochemical processes in an aquifer system.</title>
        <authorList>
            <person name="Anantharaman K."/>
            <person name="Brown C.T."/>
            <person name="Hug L.A."/>
            <person name="Sharon I."/>
            <person name="Castelle C.J."/>
            <person name="Probst A.J."/>
            <person name="Thomas B.C."/>
            <person name="Singh A."/>
            <person name="Wilkins M.J."/>
            <person name="Karaoz U."/>
            <person name="Brodie E.L."/>
            <person name="Williams K.H."/>
            <person name="Hubbard S.S."/>
            <person name="Banfield J.F."/>
        </authorList>
    </citation>
    <scope>NUCLEOTIDE SEQUENCE [LARGE SCALE GENOMIC DNA]</scope>
</reference>
<dbReference type="InterPro" id="IPR036249">
    <property type="entry name" value="Thioredoxin-like_sf"/>
</dbReference>
<dbReference type="Pfam" id="PF13192">
    <property type="entry name" value="Thioredoxin_3"/>
    <property type="match status" value="1"/>
</dbReference>
<dbReference type="AlphaFoldDB" id="A0A1G2K9A7"/>
<accession>A0A1G2K9A7</accession>
<evidence type="ECO:0000313" key="2">
    <source>
        <dbReference type="EMBL" id="OGZ96006.1"/>
    </source>
</evidence>
<protein>
    <recommendedName>
        <fullName evidence="1">Thioredoxin-like fold domain-containing protein</fullName>
    </recommendedName>
</protein>
<proteinExistence type="predicted"/>
<dbReference type="SUPFAM" id="SSF52833">
    <property type="entry name" value="Thioredoxin-like"/>
    <property type="match status" value="1"/>
</dbReference>